<dbReference type="eggNOG" id="COG0251">
    <property type="taxonomic scope" value="Bacteria"/>
</dbReference>
<evidence type="ECO:0000313" key="4">
    <source>
        <dbReference type="Proteomes" id="UP000274920"/>
    </source>
</evidence>
<dbReference type="GO" id="GO:0019239">
    <property type="term" value="F:deaminase activity"/>
    <property type="evidence" value="ECO:0007669"/>
    <property type="project" value="TreeGrafter"/>
</dbReference>
<reference evidence="2 5" key="2">
    <citation type="submission" date="2019-07" db="EMBL/GenBank/DDBJ databases">
        <title>Draft genome sequences of 15 bacterial species constituting the stable defined intestinal microbiota of the GM15 gnotobiotic mouse model.</title>
        <authorList>
            <person name="Elie C."/>
            <person name="Mathieu A."/>
            <person name="Saliou A."/>
            <person name="Darnaud M."/>
            <person name="Leulier F."/>
            <person name="Tamellini A."/>
        </authorList>
    </citation>
    <scope>NUCLEOTIDE SEQUENCE [LARGE SCALE GENOMIC DNA]</scope>
    <source>
        <strain evidence="5">ASF 502</strain>
        <strain evidence="2">MD300</strain>
    </source>
</reference>
<dbReference type="OrthoDB" id="9803101at2"/>
<dbReference type="Pfam" id="PF01042">
    <property type="entry name" value="Ribonuc_L-PSP"/>
    <property type="match status" value="1"/>
</dbReference>
<dbReference type="RefSeq" id="WP_004077681.1">
    <property type="nucleotide sequence ID" value="NZ_CASCYM010000004.1"/>
</dbReference>
<dbReference type="HOGENOM" id="CLU_100715_7_3_9"/>
<dbReference type="PANTHER" id="PTHR11803:SF39">
    <property type="entry name" value="2-IMINOBUTANOATE_2-IMINOPROPANOATE DEAMINASE"/>
    <property type="match status" value="1"/>
</dbReference>
<proteinExistence type="inferred from homology"/>
<dbReference type="CDD" id="cd00448">
    <property type="entry name" value="YjgF_YER057c_UK114_family"/>
    <property type="match status" value="1"/>
</dbReference>
<organism evidence="3 4">
    <name type="scientific">Schaedlerella arabinosiphila</name>
    <dbReference type="NCBI Taxonomy" id="2044587"/>
    <lineage>
        <taxon>Bacteria</taxon>
        <taxon>Bacillati</taxon>
        <taxon>Bacillota</taxon>
        <taxon>Clostridia</taxon>
        <taxon>Lachnospirales</taxon>
        <taxon>Lachnospiraceae</taxon>
        <taxon>Schaedlerella</taxon>
    </lineage>
</organism>
<dbReference type="PROSITE" id="PS01094">
    <property type="entry name" value="UPF0076"/>
    <property type="match status" value="1"/>
</dbReference>
<keyword evidence="4" id="KW-1185">Reference proteome</keyword>
<dbReference type="EMBL" id="RHJS01000002">
    <property type="protein sequence ID" value="RRK32833.1"/>
    <property type="molecule type" value="Genomic_DNA"/>
</dbReference>
<dbReference type="PANTHER" id="PTHR11803">
    <property type="entry name" value="2-IMINOBUTANOATE/2-IMINOPROPANOATE DEAMINASE RIDA"/>
    <property type="match status" value="1"/>
</dbReference>
<evidence type="ECO:0000313" key="5">
    <source>
        <dbReference type="Proteomes" id="UP000474104"/>
    </source>
</evidence>
<accession>A0A3R8JNH4</accession>
<evidence type="ECO:0000313" key="3">
    <source>
        <dbReference type="EMBL" id="RRK32833.1"/>
    </source>
</evidence>
<dbReference type="GO" id="GO:0005829">
    <property type="term" value="C:cytosol"/>
    <property type="evidence" value="ECO:0007669"/>
    <property type="project" value="TreeGrafter"/>
</dbReference>
<dbReference type="STRING" id="2044587.C824_01669"/>
<dbReference type="InterPro" id="IPR006175">
    <property type="entry name" value="YjgF/YER057c/UK114"/>
</dbReference>
<dbReference type="EMBL" id="VIRB01000101">
    <property type="protein sequence ID" value="NDO70117.1"/>
    <property type="molecule type" value="Genomic_DNA"/>
</dbReference>
<dbReference type="InterPro" id="IPR006056">
    <property type="entry name" value="RidA"/>
</dbReference>
<dbReference type="NCBIfam" id="TIGR00004">
    <property type="entry name" value="Rid family detoxifying hydrolase"/>
    <property type="match status" value="1"/>
</dbReference>
<name>N2AQ27_9FIRM</name>
<dbReference type="AlphaFoldDB" id="N2AQ27"/>
<dbReference type="Gene3D" id="3.30.1330.40">
    <property type="entry name" value="RutC-like"/>
    <property type="match status" value="1"/>
</dbReference>
<reference evidence="3" key="1">
    <citation type="submission" date="2018-10" db="EMBL/GenBank/DDBJ databases">
        <title>Schaedlerella arabinophila gen. nov. sp. nov., isolated from the mouse intestinal tract and comparative analysis with the genome of the closely related altered Schaedler flora strain ASF502.</title>
        <authorList>
            <person name="Miyake S."/>
            <person name="Soh M."/>
            <person name="Seedorf H."/>
        </authorList>
    </citation>
    <scope>NUCLEOTIDE SEQUENCE [LARGE SCALE GENOMIC DNA]</scope>
    <source>
        <strain evidence="3">DSM 106076</strain>
    </source>
</reference>
<dbReference type="InterPro" id="IPR035959">
    <property type="entry name" value="RutC-like_sf"/>
</dbReference>
<dbReference type="InterPro" id="IPR019897">
    <property type="entry name" value="RidA_CS"/>
</dbReference>
<dbReference type="FunFam" id="3.30.1330.40:FF:000001">
    <property type="entry name" value="L-PSP family endoribonuclease"/>
    <property type="match status" value="1"/>
</dbReference>
<comment type="caution">
    <text evidence="3">The sequence shown here is derived from an EMBL/GenBank/DDBJ whole genome shotgun (WGS) entry which is preliminary data.</text>
</comment>
<evidence type="ECO:0000256" key="1">
    <source>
        <dbReference type="ARBA" id="ARBA00010552"/>
    </source>
</evidence>
<comment type="similarity">
    <text evidence="1">Belongs to the RutC family.</text>
</comment>
<dbReference type="Proteomes" id="UP000474104">
    <property type="component" value="Unassembled WGS sequence"/>
</dbReference>
<accession>N2AQ27</accession>
<dbReference type="Proteomes" id="UP000274920">
    <property type="component" value="Unassembled WGS sequence"/>
</dbReference>
<protein>
    <submittedName>
        <fullName evidence="3">RidA family protein</fullName>
    </submittedName>
</protein>
<evidence type="ECO:0000313" key="2">
    <source>
        <dbReference type="EMBL" id="NDO70117.1"/>
    </source>
</evidence>
<dbReference type="SUPFAM" id="SSF55298">
    <property type="entry name" value="YjgF-like"/>
    <property type="match status" value="1"/>
</dbReference>
<sequence length="127" mass="13712">MKTILNTDKAPKAIGPYSQGINTGNLMFLSGQLPILPSEGKIVAQDIEGQTKQSLENVKSILESAGCTMDNVVKTTVFLKNIADFGKMNEVYKGFFSEGNYPARSAFQVAALPQDALVEIEVVALKD</sequence>
<gene>
    <name evidence="3" type="ORF">EBB54_16825</name>
    <name evidence="2" type="ORF">FMM80_16240</name>
</gene>